<dbReference type="SUPFAM" id="SSF51338">
    <property type="entry name" value="Composite domain of metallo-dependent hydrolases"/>
    <property type="match status" value="1"/>
</dbReference>
<dbReference type="Proteomes" id="UP000190965">
    <property type="component" value="Unassembled WGS sequence"/>
</dbReference>
<dbReference type="Gene3D" id="2.30.40.10">
    <property type="entry name" value="Urease, subunit C, domain 1"/>
    <property type="match status" value="1"/>
</dbReference>
<comment type="caution">
    <text evidence="2">The sequence shown here is derived from an EMBL/GenBank/DDBJ whole genome shotgun (WGS) entry which is preliminary data.</text>
</comment>
<dbReference type="PANTHER" id="PTHR22642">
    <property type="entry name" value="IMIDAZOLONEPROPIONASE"/>
    <property type="match status" value="1"/>
</dbReference>
<dbReference type="AlphaFoldDB" id="A0A1T2Z8F5"/>
<dbReference type="Gene3D" id="3.10.310.70">
    <property type="match status" value="1"/>
</dbReference>
<dbReference type="EMBL" id="MSDF01000001">
    <property type="protein sequence ID" value="OPB00921.1"/>
    <property type="molecule type" value="Genomic_DNA"/>
</dbReference>
<gene>
    <name evidence="2" type="ORF">BFW87_00480</name>
</gene>
<feature type="domain" description="Amidohydrolase 3" evidence="1">
    <location>
        <begin position="17"/>
        <end position="67"/>
    </location>
</feature>
<evidence type="ECO:0000313" key="3">
    <source>
        <dbReference type="Proteomes" id="UP000190965"/>
    </source>
</evidence>
<dbReference type="InterPro" id="IPR013108">
    <property type="entry name" value="Amidohydro_3"/>
</dbReference>
<dbReference type="Pfam" id="PF07969">
    <property type="entry name" value="Amidohydro_3"/>
    <property type="match status" value="1"/>
</dbReference>
<sequence length="74" mass="8032">MGTDGEAVALRGSGTLVIDLKGRTVMAGLNDSHLHLIRGGLNYKLKLRWEGVLSLAEARRMLKGYADCTDYLLG</sequence>
<dbReference type="GO" id="GO:0016810">
    <property type="term" value="F:hydrolase activity, acting on carbon-nitrogen (but not peptide) bonds"/>
    <property type="evidence" value="ECO:0007669"/>
    <property type="project" value="InterPro"/>
</dbReference>
<evidence type="ECO:0000313" key="2">
    <source>
        <dbReference type="EMBL" id="OPB00921.1"/>
    </source>
</evidence>
<name>A0A1T2Z8F5_PSEFL</name>
<dbReference type="Gene3D" id="3.20.20.140">
    <property type="entry name" value="Metal-dependent hydrolases"/>
    <property type="match status" value="1"/>
</dbReference>
<reference evidence="2 3" key="1">
    <citation type="submission" date="2016-12" db="EMBL/GenBank/DDBJ databases">
        <title>Draft genome sequences of seven strains of Pseudomonas fluorescens that produce 4-formylaminooxyvinylglycine.</title>
        <authorList>
            <person name="Okrent R.A."/>
            <person name="Manning V.A."/>
            <person name="Trippe K.M."/>
        </authorList>
    </citation>
    <scope>NUCLEOTIDE SEQUENCE [LARGE SCALE GENOMIC DNA]</scope>
    <source>
        <strain evidence="2 3">P5A</strain>
    </source>
</reference>
<evidence type="ECO:0000259" key="1">
    <source>
        <dbReference type="Pfam" id="PF07969"/>
    </source>
</evidence>
<proteinExistence type="predicted"/>
<dbReference type="InterPro" id="IPR011059">
    <property type="entry name" value="Metal-dep_hydrolase_composite"/>
</dbReference>
<dbReference type="PANTHER" id="PTHR22642:SF21">
    <property type="entry name" value="PERIPLASMIC PROTEIN"/>
    <property type="match status" value="1"/>
</dbReference>
<accession>A0A1T2Z8F5</accession>
<protein>
    <recommendedName>
        <fullName evidence="1">Amidohydrolase 3 domain-containing protein</fullName>
    </recommendedName>
</protein>
<organism evidence="2 3">
    <name type="scientific">Pseudomonas fluorescens</name>
    <dbReference type="NCBI Taxonomy" id="294"/>
    <lineage>
        <taxon>Bacteria</taxon>
        <taxon>Pseudomonadati</taxon>
        <taxon>Pseudomonadota</taxon>
        <taxon>Gammaproteobacteria</taxon>
        <taxon>Pseudomonadales</taxon>
        <taxon>Pseudomonadaceae</taxon>
        <taxon>Pseudomonas</taxon>
    </lineage>
</organism>